<evidence type="ECO:0000313" key="11">
    <source>
        <dbReference type="Proteomes" id="UP000694395"/>
    </source>
</evidence>
<evidence type="ECO:0000313" key="10">
    <source>
        <dbReference type="Ensembl" id="ENSOMYP00000051724.2"/>
    </source>
</evidence>
<feature type="compositionally biased region" description="Polar residues" evidence="7">
    <location>
        <begin position="613"/>
        <end position="622"/>
    </location>
</feature>
<accession>A0A8C7RHA7</accession>
<dbReference type="InterPro" id="IPR052836">
    <property type="entry name" value="PRRT_domain-containing"/>
</dbReference>
<feature type="transmembrane region" description="Helical" evidence="8">
    <location>
        <begin position="121"/>
        <end position="142"/>
    </location>
</feature>
<dbReference type="PANTHER" id="PTHR35578:SF6">
    <property type="entry name" value="PROLINE-RICH TRANSMEMBRANE PROTEIN 4"/>
    <property type="match status" value="1"/>
</dbReference>
<keyword evidence="5 8" id="KW-1133">Transmembrane helix</keyword>
<dbReference type="Ensembl" id="ENSOMYT00000056249.2">
    <property type="protein sequence ID" value="ENSOMYP00000051724.2"/>
    <property type="gene ID" value="ENSOMYG00000023597.2"/>
</dbReference>
<dbReference type="GeneTree" id="ENSGT00730000111591"/>
<sequence length="668" mass="72483">SLSDPVRDSQLRACTFALADVSPYEIDLGISFNHLCFCFTGVSPEKVWPKAATNETPILDCSLETKATPCNTNQSWSPVYPDDIISNKSQRPILSLTPPLFVPLYSDWNSALATWGFAWEVHIYGLGSVFAALGLISVLCLLGLPLRCPPGSPYFTLLHLFLLATGGTRAFTLLYDAYSHQDRLSALGSLLLSELPLPCLTSSFSLSFLLISLRSRMHLSLPFSLSLSLPLSALPRLPVLLLLPQGVFILLCLLLPCSFLLFYCFVRQDTKHVQRLSDGEGEVTGSPVLVGRPSRCPFAEAGEWSRAAGAGVGGSLCLLSCGGLQLYGMLHAMGFGGVSAGAGFQPWPWWGYQLGCRLCEVGVCLSLSIIGTHPLLFCCSNSCPWSKPNCNPRPGSWVQLPCASPSGGPSHPIPLSPALPPPYPWSLGQEEKLVVCDVISKRQSEAFPLYTLMDPPSNGLNLHPNLNTHLGQTRTSRHPHLPEPPILDTDSTMYLRPPSPIDLSRSIDQALYSETLFPHSLFSHPRLLHASSSLSLNSPGHGDPISPPERWWRGSNSSCMCQESLSGSSQGLFSSLGAGGAHSHPHSTRGQLPSQSSLPRTLPNLSHHRRYRTLSSSSQDSQGEGRLAGREDLSESRLLERDLAVQAEFVNVCRQIDALSVCSDTIDL</sequence>
<evidence type="ECO:0000256" key="1">
    <source>
        <dbReference type="ARBA" id="ARBA00004141"/>
    </source>
</evidence>
<protein>
    <recommendedName>
        <fullName evidence="9">Proline-rich transmembrane protein 3/4 domain-containing protein</fullName>
    </recommendedName>
</protein>
<evidence type="ECO:0000256" key="8">
    <source>
        <dbReference type="SAM" id="Phobius"/>
    </source>
</evidence>
<proteinExistence type="predicted"/>
<name>A0A8C7RHA7_ONCMY</name>
<feature type="compositionally biased region" description="Polar residues" evidence="7">
    <location>
        <begin position="588"/>
        <end position="599"/>
    </location>
</feature>
<dbReference type="PANTHER" id="PTHR35578">
    <property type="entry name" value="PROLINE-RICH TRANSMEMBRANE PROTEIN 4-RELATED"/>
    <property type="match status" value="1"/>
</dbReference>
<feature type="region of interest" description="Disordered" evidence="7">
    <location>
        <begin position="472"/>
        <end position="492"/>
    </location>
</feature>
<evidence type="ECO:0000256" key="5">
    <source>
        <dbReference type="ARBA" id="ARBA00022989"/>
    </source>
</evidence>
<dbReference type="InterPro" id="IPR059081">
    <property type="entry name" value="PRRT3-4"/>
</dbReference>
<reference evidence="10" key="2">
    <citation type="submission" date="2025-08" db="UniProtKB">
        <authorList>
            <consortium name="Ensembl"/>
        </authorList>
    </citation>
    <scope>IDENTIFICATION</scope>
</reference>
<keyword evidence="3 8" id="KW-0812">Transmembrane</keyword>
<keyword evidence="6 8" id="KW-0472">Membrane</keyword>
<organism evidence="10 11">
    <name type="scientific">Oncorhynchus mykiss</name>
    <name type="common">Rainbow trout</name>
    <name type="synonym">Salmo gairdneri</name>
    <dbReference type="NCBI Taxonomy" id="8022"/>
    <lineage>
        <taxon>Eukaryota</taxon>
        <taxon>Metazoa</taxon>
        <taxon>Chordata</taxon>
        <taxon>Craniata</taxon>
        <taxon>Vertebrata</taxon>
        <taxon>Euteleostomi</taxon>
        <taxon>Actinopterygii</taxon>
        <taxon>Neopterygii</taxon>
        <taxon>Teleostei</taxon>
        <taxon>Protacanthopterygii</taxon>
        <taxon>Salmoniformes</taxon>
        <taxon>Salmonidae</taxon>
        <taxon>Salmoninae</taxon>
        <taxon>Oncorhynchus</taxon>
    </lineage>
</organism>
<keyword evidence="11" id="KW-1185">Reference proteome</keyword>
<evidence type="ECO:0000256" key="7">
    <source>
        <dbReference type="SAM" id="MobiDB-lite"/>
    </source>
</evidence>
<feature type="region of interest" description="Disordered" evidence="7">
    <location>
        <begin position="572"/>
        <end position="631"/>
    </location>
</feature>
<reference evidence="10" key="1">
    <citation type="submission" date="2020-07" db="EMBL/GenBank/DDBJ databases">
        <title>A long reads based de novo assembly of the rainbow trout Arlee double haploid line genome.</title>
        <authorList>
            <person name="Gao G."/>
            <person name="Palti Y."/>
        </authorList>
    </citation>
    <scope>NUCLEOTIDE SEQUENCE [LARGE SCALE GENOMIC DNA]</scope>
</reference>
<dbReference type="Proteomes" id="UP000694395">
    <property type="component" value="Chromosome 2"/>
</dbReference>
<gene>
    <name evidence="10" type="primary">LOC110496192</name>
</gene>
<dbReference type="AlphaFoldDB" id="A0A8C7RHA7"/>
<reference evidence="10" key="3">
    <citation type="submission" date="2025-09" db="UniProtKB">
        <authorList>
            <consortium name="Ensembl"/>
        </authorList>
    </citation>
    <scope>IDENTIFICATION</scope>
</reference>
<evidence type="ECO:0000256" key="6">
    <source>
        <dbReference type="ARBA" id="ARBA00023136"/>
    </source>
</evidence>
<evidence type="ECO:0000256" key="3">
    <source>
        <dbReference type="ARBA" id="ARBA00022692"/>
    </source>
</evidence>
<comment type="subcellular location">
    <subcellularLocation>
        <location evidence="1">Membrane</location>
        <topology evidence="1">Multi-pass membrane protein</topology>
    </subcellularLocation>
</comment>
<feature type="domain" description="Proline-rich transmembrane protein 3/4" evidence="9">
    <location>
        <begin position="107"/>
        <end position="382"/>
    </location>
</feature>
<feature type="transmembrane region" description="Helical" evidence="8">
    <location>
        <begin position="154"/>
        <end position="175"/>
    </location>
</feature>
<evidence type="ECO:0000256" key="2">
    <source>
        <dbReference type="ARBA" id="ARBA00022553"/>
    </source>
</evidence>
<keyword evidence="2" id="KW-0597">Phosphoprotein</keyword>
<evidence type="ECO:0000259" key="9">
    <source>
        <dbReference type="Pfam" id="PF25987"/>
    </source>
</evidence>
<feature type="transmembrane region" description="Helical" evidence="8">
    <location>
        <begin position="195"/>
        <end position="213"/>
    </location>
</feature>
<dbReference type="Pfam" id="PF25987">
    <property type="entry name" value="PRRT3"/>
    <property type="match status" value="1"/>
</dbReference>
<feature type="transmembrane region" description="Helical" evidence="8">
    <location>
        <begin position="247"/>
        <end position="266"/>
    </location>
</feature>
<evidence type="ECO:0000256" key="4">
    <source>
        <dbReference type="ARBA" id="ARBA00022729"/>
    </source>
</evidence>
<keyword evidence="4" id="KW-0732">Signal</keyword>